<keyword evidence="1" id="KW-0812">Transmembrane</keyword>
<dbReference type="AlphaFoldDB" id="A0AAD1XUH8"/>
<sequence>MNIFCVVLCLWIVINAKICETEEQIAGLPNLNTFLITGSSAGFMFEIFTHPTKDILFFMSQYLHTPTSHVYTGVFVMDYNLNPIHVRGIKTDTADEDYGISSDGAFIYALLQDSGNFMEVNSTDISITNYISVASITYSRYTGIQSVNGNIYIMAKLSGSSHYVLCRWDRVASNMNCFDYGDADRINYTPVTSKKAFISSVIGGGNDLFMFLADFTNPTNYDWVKKIQCSSSCLSKGGKSLINSNQTHIYTANIFSGILLYHTLDISTGNSIGNGLISSGSAKFVYNIIDYKSQIIIAVEYQTPSESVLLFIDPVSVSVVKELKCSNLIIYGSEKFVFNSHDYLALSGRYSSNSKILKSRVKDLTRFSEITEDTSRLSLNVGTYALIDLVTWTPLNLSTPSLSNLDPSTLVVVDHTINSINSDYLTALWDEDFAGSYITNVEANLSFNWACSHSSNIVPISFTLEALDGASVPDWVNLDASNQFLILNKTPIVTSQMVYKFAIRIDDGTDSTIKRFYISVQPCEIKNCATCQSDNPGICTECQPETLLSNDKRSCSGAEAQSEVIIAQAVFIFNCVICLISSIFQKGSSSAIFDLINQYQLYILLPLLMPQYFPPKVRQFILGIDFSLISLDFIPAHKIPVIKAIDGAIKYDQEDYYLSEIGLSSGSTLKNFLPMIFVTFIAFSCHFVIYLIYLCMKNVPEGQKCRVLVKRLFVWMTFSMYIRFIMEEFLYFALSIVSGIINFVNHSSKDSLISSISCLFFAFGIIVFIIIMIISYCSGVRHKESKFHHHYTTKEFYSEIKNDNKAKLNTMCFIFVRLLSVLVLLPITNVSKTDENGETDKIKSIYFVKFGLFIFIHLTYCFYLIIARPSIKPAINLIESVSQVNYVLAIIPLSFLYFESDWSSSKQNIYIYILIIGPALGCVILIIDIVNNLCARRKERKLKIAVKKLREVSEPNLTIQRRSNCKRPVQESAINLRK</sequence>
<dbReference type="EMBL" id="CAMPGE010020993">
    <property type="protein sequence ID" value="CAI2379169.1"/>
    <property type="molecule type" value="Genomic_DNA"/>
</dbReference>
<evidence type="ECO:0000313" key="4">
    <source>
        <dbReference type="Proteomes" id="UP001295684"/>
    </source>
</evidence>
<feature type="transmembrane region" description="Helical" evidence="1">
    <location>
        <begin position="877"/>
        <end position="897"/>
    </location>
</feature>
<feature type="chain" id="PRO_5041951410" evidence="2">
    <location>
        <begin position="17"/>
        <end position="978"/>
    </location>
</feature>
<feature type="transmembrane region" description="Helical" evidence="1">
    <location>
        <begin position="847"/>
        <end position="865"/>
    </location>
</feature>
<comment type="caution">
    <text evidence="3">The sequence shown here is derived from an EMBL/GenBank/DDBJ whole genome shotgun (WGS) entry which is preliminary data.</text>
</comment>
<keyword evidence="2" id="KW-0732">Signal</keyword>
<keyword evidence="1" id="KW-0472">Membrane</keyword>
<dbReference type="Proteomes" id="UP001295684">
    <property type="component" value="Unassembled WGS sequence"/>
</dbReference>
<name>A0AAD1XUH8_EUPCR</name>
<evidence type="ECO:0000256" key="1">
    <source>
        <dbReference type="SAM" id="Phobius"/>
    </source>
</evidence>
<feature type="signal peptide" evidence="2">
    <location>
        <begin position="1"/>
        <end position="16"/>
    </location>
</feature>
<organism evidence="3 4">
    <name type="scientific">Euplotes crassus</name>
    <dbReference type="NCBI Taxonomy" id="5936"/>
    <lineage>
        <taxon>Eukaryota</taxon>
        <taxon>Sar</taxon>
        <taxon>Alveolata</taxon>
        <taxon>Ciliophora</taxon>
        <taxon>Intramacronucleata</taxon>
        <taxon>Spirotrichea</taxon>
        <taxon>Hypotrichia</taxon>
        <taxon>Euplotida</taxon>
        <taxon>Euplotidae</taxon>
        <taxon>Moneuplotes</taxon>
    </lineage>
</organism>
<feature type="transmembrane region" description="Helical" evidence="1">
    <location>
        <begin position="808"/>
        <end position="827"/>
    </location>
</feature>
<reference evidence="3" key="1">
    <citation type="submission" date="2023-07" db="EMBL/GenBank/DDBJ databases">
        <authorList>
            <consortium name="AG Swart"/>
            <person name="Singh M."/>
            <person name="Singh A."/>
            <person name="Seah K."/>
            <person name="Emmerich C."/>
        </authorList>
    </citation>
    <scope>NUCLEOTIDE SEQUENCE</scope>
    <source>
        <strain evidence="3">DP1</strain>
    </source>
</reference>
<dbReference type="InterPro" id="IPR009030">
    <property type="entry name" value="Growth_fac_rcpt_cys_sf"/>
</dbReference>
<keyword evidence="1" id="KW-1133">Transmembrane helix</keyword>
<protein>
    <submittedName>
        <fullName evidence="3">Uncharacterized protein</fullName>
    </submittedName>
</protein>
<gene>
    <name evidence="3" type="ORF">ECRASSUSDP1_LOCUS20578</name>
</gene>
<keyword evidence="4" id="KW-1185">Reference proteome</keyword>
<feature type="transmembrane region" description="Helical" evidence="1">
    <location>
        <begin position="713"/>
        <end position="741"/>
    </location>
</feature>
<accession>A0AAD1XUH8</accession>
<evidence type="ECO:0000313" key="3">
    <source>
        <dbReference type="EMBL" id="CAI2379169.1"/>
    </source>
</evidence>
<feature type="transmembrane region" description="Helical" evidence="1">
    <location>
        <begin position="753"/>
        <end position="777"/>
    </location>
</feature>
<dbReference type="SUPFAM" id="SSF57184">
    <property type="entry name" value="Growth factor receptor domain"/>
    <property type="match status" value="1"/>
</dbReference>
<proteinExistence type="predicted"/>
<feature type="transmembrane region" description="Helical" evidence="1">
    <location>
        <begin position="672"/>
        <end position="693"/>
    </location>
</feature>
<feature type="transmembrane region" description="Helical" evidence="1">
    <location>
        <begin position="909"/>
        <end position="934"/>
    </location>
</feature>
<evidence type="ECO:0000256" key="2">
    <source>
        <dbReference type="SAM" id="SignalP"/>
    </source>
</evidence>